<keyword evidence="16" id="KW-1185">Reference proteome</keyword>
<dbReference type="InterPro" id="IPR036554">
    <property type="entry name" value="GHMP_kinase_C_sf"/>
</dbReference>
<dbReference type="AlphaFoldDB" id="A0A518B2W6"/>
<comment type="function">
    <text evidence="12">Catalyzes the ATP-dependent phosphorylation of L-homoserine to L-homoserine phosphate.</text>
</comment>
<feature type="domain" description="GHMP kinase N-terminal" evidence="13">
    <location>
        <begin position="70"/>
        <end position="152"/>
    </location>
</feature>
<keyword evidence="12" id="KW-0963">Cytoplasm</keyword>
<evidence type="ECO:0000256" key="9">
    <source>
        <dbReference type="ARBA" id="ARBA00022777"/>
    </source>
</evidence>
<evidence type="ECO:0000256" key="1">
    <source>
        <dbReference type="ARBA" id="ARBA00005015"/>
    </source>
</evidence>
<comment type="subcellular location">
    <subcellularLocation>
        <location evidence="12">Cytoplasm</location>
    </subcellularLocation>
</comment>
<gene>
    <name evidence="12 15" type="primary">thrB</name>
    <name evidence="15" type="ORF">Pan216_21700</name>
</gene>
<dbReference type="EMBL" id="CP036279">
    <property type="protein sequence ID" value="QDU61315.1"/>
    <property type="molecule type" value="Genomic_DNA"/>
</dbReference>
<evidence type="ECO:0000256" key="3">
    <source>
        <dbReference type="ARBA" id="ARBA00012078"/>
    </source>
</evidence>
<evidence type="ECO:0000256" key="11">
    <source>
        <dbReference type="ARBA" id="ARBA00049375"/>
    </source>
</evidence>
<name>A0A518B2W6_9BACT</name>
<dbReference type="GO" id="GO:0009088">
    <property type="term" value="P:threonine biosynthetic process"/>
    <property type="evidence" value="ECO:0007669"/>
    <property type="project" value="UniProtKB-UniRule"/>
</dbReference>
<dbReference type="GO" id="GO:0005524">
    <property type="term" value="F:ATP binding"/>
    <property type="evidence" value="ECO:0007669"/>
    <property type="project" value="UniProtKB-UniRule"/>
</dbReference>
<dbReference type="Pfam" id="PF08544">
    <property type="entry name" value="GHMP_kinases_C"/>
    <property type="match status" value="1"/>
</dbReference>
<evidence type="ECO:0000259" key="14">
    <source>
        <dbReference type="Pfam" id="PF08544"/>
    </source>
</evidence>
<dbReference type="PANTHER" id="PTHR20861">
    <property type="entry name" value="HOMOSERINE/4-DIPHOSPHOCYTIDYL-2-C-METHYL-D-ERYTHRITOL KINASE"/>
    <property type="match status" value="1"/>
</dbReference>
<evidence type="ECO:0000256" key="4">
    <source>
        <dbReference type="ARBA" id="ARBA00017858"/>
    </source>
</evidence>
<dbReference type="UniPathway" id="UPA00050">
    <property type="reaction ID" value="UER00064"/>
</dbReference>
<dbReference type="SUPFAM" id="SSF55060">
    <property type="entry name" value="GHMP Kinase, C-terminal domain"/>
    <property type="match status" value="1"/>
</dbReference>
<keyword evidence="7 12" id="KW-0791">Threonine biosynthesis</keyword>
<proteinExistence type="inferred from homology"/>
<protein>
    <recommendedName>
        <fullName evidence="4 12">Homoserine kinase</fullName>
        <shortName evidence="12">HK</shortName>
        <shortName evidence="12">HSK</shortName>
        <ecNumber evidence="3 12">2.7.1.39</ecNumber>
    </recommendedName>
</protein>
<comment type="pathway">
    <text evidence="1 12">Amino-acid biosynthesis; L-threonine biosynthesis; L-threonine from L-aspartate: step 4/5.</text>
</comment>
<accession>A0A518B2W6</accession>
<dbReference type="NCBIfam" id="TIGR00191">
    <property type="entry name" value="thrB"/>
    <property type="match status" value="1"/>
</dbReference>
<evidence type="ECO:0000256" key="10">
    <source>
        <dbReference type="ARBA" id="ARBA00022840"/>
    </source>
</evidence>
<dbReference type="HAMAP" id="MF_00384">
    <property type="entry name" value="Homoser_kinase"/>
    <property type="match status" value="1"/>
</dbReference>
<dbReference type="InterPro" id="IPR013750">
    <property type="entry name" value="GHMP_kinase_C_dom"/>
</dbReference>
<dbReference type="PROSITE" id="PS00627">
    <property type="entry name" value="GHMP_KINASES_ATP"/>
    <property type="match status" value="1"/>
</dbReference>
<dbReference type="GO" id="GO:0004413">
    <property type="term" value="F:homoserine kinase activity"/>
    <property type="evidence" value="ECO:0007669"/>
    <property type="project" value="UniProtKB-UniRule"/>
</dbReference>
<evidence type="ECO:0000256" key="12">
    <source>
        <dbReference type="HAMAP-Rule" id="MF_00384"/>
    </source>
</evidence>
<keyword evidence="8 12" id="KW-0547">Nucleotide-binding</keyword>
<organism evidence="15 16">
    <name type="scientific">Kolteria novifilia</name>
    <dbReference type="NCBI Taxonomy" id="2527975"/>
    <lineage>
        <taxon>Bacteria</taxon>
        <taxon>Pseudomonadati</taxon>
        <taxon>Planctomycetota</taxon>
        <taxon>Planctomycetia</taxon>
        <taxon>Kolteriales</taxon>
        <taxon>Kolteriaceae</taxon>
        <taxon>Kolteria</taxon>
    </lineage>
</organism>
<dbReference type="PIRSF" id="PIRSF000676">
    <property type="entry name" value="Homoser_kin"/>
    <property type="match status" value="1"/>
</dbReference>
<dbReference type="EC" id="2.7.1.39" evidence="3 12"/>
<feature type="binding site" evidence="12">
    <location>
        <begin position="99"/>
        <end position="109"/>
    </location>
    <ligand>
        <name>ATP</name>
        <dbReference type="ChEBI" id="CHEBI:30616"/>
    </ligand>
</feature>
<dbReference type="Pfam" id="PF00288">
    <property type="entry name" value="GHMP_kinases_N"/>
    <property type="match status" value="1"/>
</dbReference>
<evidence type="ECO:0000256" key="7">
    <source>
        <dbReference type="ARBA" id="ARBA00022697"/>
    </source>
</evidence>
<dbReference type="PANTHER" id="PTHR20861:SF1">
    <property type="entry name" value="HOMOSERINE KINASE"/>
    <property type="match status" value="1"/>
</dbReference>
<evidence type="ECO:0000313" key="15">
    <source>
        <dbReference type="EMBL" id="QDU61315.1"/>
    </source>
</evidence>
<dbReference type="Gene3D" id="3.30.230.10">
    <property type="match status" value="1"/>
</dbReference>
<keyword evidence="10 12" id="KW-0067">ATP-binding</keyword>
<dbReference type="InterPro" id="IPR014721">
    <property type="entry name" value="Ribsml_uS5_D2-typ_fold_subgr"/>
</dbReference>
<dbReference type="SUPFAM" id="SSF54211">
    <property type="entry name" value="Ribosomal protein S5 domain 2-like"/>
    <property type="match status" value="1"/>
</dbReference>
<dbReference type="Proteomes" id="UP000317093">
    <property type="component" value="Chromosome"/>
</dbReference>
<dbReference type="KEGG" id="knv:Pan216_21700"/>
<evidence type="ECO:0000256" key="2">
    <source>
        <dbReference type="ARBA" id="ARBA00007370"/>
    </source>
</evidence>
<dbReference type="InterPro" id="IPR006204">
    <property type="entry name" value="GHMP_kinase_N_dom"/>
</dbReference>
<evidence type="ECO:0000256" key="8">
    <source>
        <dbReference type="ARBA" id="ARBA00022741"/>
    </source>
</evidence>
<keyword evidence="6 12" id="KW-0808">Transferase</keyword>
<dbReference type="InterPro" id="IPR000870">
    <property type="entry name" value="Homoserine_kinase"/>
</dbReference>
<dbReference type="InterPro" id="IPR006203">
    <property type="entry name" value="GHMP_knse_ATP-bd_CS"/>
</dbReference>
<sequence length="322" mass="34417">MATVSLPRGYKRLKAACRVPASVANLGPGFDCLGLALGMHNELAAEIGTSSTSVEVHGEGEDDLPRDENNLVVQAMYQTFERLKRKPVPVWVRCTNRIPLSRGLGSSSAAIVGGVFLANELCGRPWDRPQLFQLAAEIEGHPDNVAPALMGGLTVSVTKEDGSFETLAVELDSLSKWKYVVVIPDFSVDTAKARKLLPNRVTFDDAVHNVGRSSLLVAALLKGPSKSTNAVLREAMKDALHQPHRSKLISGRDEVMAAAYEAGALGVCVSGSGPALLAIGSKWATRIGEAMVEAFASKKQTSRYEVLPFEPTGTISLGVHNF</sequence>
<dbReference type="PRINTS" id="PR00958">
    <property type="entry name" value="HOMSERKINASE"/>
</dbReference>
<evidence type="ECO:0000256" key="6">
    <source>
        <dbReference type="ARBA" id="ARBA00022679"/>
    </source>
</evidence>
<reference evidence="15 16" key="1">
    <citation type="submission" date="2019-02" db="EMBL/GenBank/DDBJ databases">
        <title>Deep-cultivation of Planctomycetes and their phenomic and genomic characterization uncovers novel biology.</title>
        <authorList>
            <person name="Wiegand S."/>
            <person name="Jogler M."/>
            <person name="Boedeker C."/>
            <person name="Pinto D."/>
            <person name="Vollmers J."/>
            <person name="Rivas-Marin E."/>
            <person name="Kohn T."/>
            <person name="Peeters S.H."/>
            <person name="Heuer A."/>
            <person name="Rast P."/>
            <person name="Oberbeckmann S."/>
            <person name="Bunk B."/>
            <person name="Jeske O."/>
            <person name="Meyerdierks A."/>
            <person name="Storesund J.E."/>
            <person name="Kallscheuer N."/>
            <person name="Luecker S."/>
            <person name="Lage O.M."/>
            <person name="Pohl T."/>
            <person name="Merkel B.J."/>
            <person name="Hornburger P."/>
            <person name="Mueller R.-W."/>
            <person name="Bruemmer F."/>
            <person name="Labrenz M."/>
            <person name="Spormann A.M."/>
            <person name="Op den Camp H."/>
            <person name="Overmann J."/>
            <person name="Amann R."/>
            <person name="Jetten M.S.M."/>
            <person name="Mascher T."/>
            <person name="Medema M.H."/>
            <person name="Devos D.P."/>
            <person name="Kaster A.-K."/>
            <person name="Ovreas L."/>
            <person name="Rohde M."/>
            <person name="Galperin M.Y."/>
            <person name="Jogler C."/>
        </authorList>
    </citation>
    <scope>NUCLEOTIDE SEQUENCE [LARGE SCALE GENOMIC DNA]</scope>
    <source>
        <strain evidence="15 16">Pan216</strain>
    </source>
</reference>
<evidence type="ECO:0000256" key="5">
    <source>
        <dbReference type="ARBA" id="ARBA00022605"/>
    </source>
</evidence>
<evidence type="ECO:0000313" key="16">
    <source>
        <dbReference type="Proteomes" id="UP000317093"/>
    </source>
</evidence>
<comment type="catalytic activity">
    <reaction evidence="11 12">
        <text>L-homoserine + ATP = O-phospho-L-homoserine + ADP + H(+)</text>
        <dbReference type="Rhea" id="RHEA:13985"/>
        <dbReference type="ChEBI" id="CHEBI:15378"/>
        <dbReference type="ChEBI" id="CHEBI:30616"/>
        <dbReference type="ChEBI" id="CHEBI:57476"/>
        <dbReference type="ChEBI" id="CHEBI:57590"/>
        <dbReference type="ChEBI" id="CHEBI:456216"/>
        <dbReference type="EC" id="2.7.1.39"/>
    </reaction>
</comment>
<evidence type="ECO:0000259" key="13">
    <source>
        <dbReference type="Pfam" id="PF00288"/>
    </source>
</evidence>
<dbReference type="RefSeq" id="WP_419193490.1">
    <property type="nucleotide sequence ID" value="NZ_CP036279.1"/>
</dbReference>
<dbReference type="Gene3D" id="3.30.70.890">
    <property type="entry name" value="GHMP kinase, C-terminal domain"/>
    <property type="match status" value="1"/>
</dbReference>
<feature type="domain" description="GHMP kinase C-terminal" evidence="14">
    <location>
        <begin position="232"/>
        <end position="282"/>
    </location>
</feature>
<dbReference type="GO" id="GO:0005737">
    <property type="term" value="C:cytoplasm"/>
    <property type="evidence" value="ECO:0007669"/>
    <property type="project" value="UniProtKB-SubCell"/>
</dbReference>
<dbReference type="InterPro" id="IPR020568">
    <property type="entry name" value="Ribosomal_Su5_D2-typ_SF"/>
</dbReference>
<dbReference type="NCBIfam" id="NF002288">
    <property type="entry name" value="PRK01212.1-4"/>
    <property type="match status" value="1"/>
</dbReference>
<comment type="similarity">
    <text evidence="2 12">Belongs to the GHMP kinase family. Homoserine kinase subfamily.</text>
</comment>
<keyword evidence="9 12" id="KW-0418">Kinase</keyword>
<keyword evidence="5 12" id="KW-0028">Amino-acid biosynthesis</keyword>